<dbReference type="SUPFAM" id="SSF53474">
    <property type="entry name" value="alpha/beta-Hydrolases"/>
    <property type="match status" value="2"/>
</dbReference>
<dbReference type="PANTHER" id="PTHR43265">
    <property type="entry name" value="ESTERASE ESTD"/>
    <property type="match status" value="1"/>
</dbReference>
<sequence>MTGEVRSEAAVPVTFEGLFGWLHPAAGMRGVVLCGAYGFEQMAAHRPWRSLAEGLAAAGCPTLRFDYPGEGDSADPGEARVDACVAAVWRAVRFLRATTGVTEIVVVGLRLGATFAALAAEGEAVDRLVLLAPVTTGRAYLREMRLRAQTIGRLPDGSAPAQDPDCLTVGGFRMEAAFLADLADLNLARLRRAPAGHALLLAAETKALAARLGALGCDVATGAFPGLAALVADPIFSDVPDADFARVIGFATEGMPVAGPRSGGTAADGRLANGLTGPGWAEVPVRFGHGLLGIRCRPDRGEGAAPTILFVSTGMSVHSGWGRQTTDLARRLAAEGVASFRFDLRGIGDSDDRSDGRKPLFAADGFSDVAAAIDAIAGTGGPILLVGGCSGAYAAFHALCRDRRVDGALLLNLYCFDWDPDQDLDQVIRQTFGSASTYAALLKRGATWRRLIRGEIRILAIAAALARRGIVAAFRRIRRALRPGPPGGSPARRIAALRRRGAEIRLLYSAGDPGLAAVRRHLGRSPGPADRRVGAPVTVVPGVDHNFGSQEAQARVTEALQDLLRAVRRAHATRVTAAAAAPRGELTLAGRT</sequence>
<proteinExistence type="predicted"/>
<comment type="caution">
    <text evidence="3">The sequence shown here is derived from an EMBL/GenBank/DDBJ whole genome shotgun (WGS) entry which is preliminary data.</text>
</comment>
<dbReference type="EMBL" id="JBEPNW010000002">
    <property type="protein sequence ID" value="MET3864348.1"/>
    <property type="molecule type" value="Genomic_DNA"/>
</dbReference>
<gene>
    <name evidence="3" type="ORF">ABIC20_001657</name>
</gene>
<dbReference type="PANTHER" id="PTHR43265:SF1">
    <property type="entry name" value="ESTERASE ESTD"/>
    <property type="match status" value="1"/>
</dbReference>
<organism evidence="3 4">
    <name type="scientific">Methylobacterium radiotolerans</name>
    <dbReference type="NCBI Taxonomy" id="31998"/>
    <lineage>
        <taxon>Bacteria</taxon>
        <taxon>Pseudomonadati</taxon>
        <taxon>Pseudomonadota</taxon>
        <taxon>Alphaproteobacteria</taxon>
        <taxon>Hyphomicrobiales</taxon>
        <taxon>Methylobacteriaceae</taxon>
        <taxon>Methylobacterium</taxon>
    </lineage>
</organism>
<dbReference type="RefSeq" id="WP_070998300.1">
    <property type="nucleotide sequence ID" value="NZ_JBEPNV010000001.1"/>
</dbReference>
<evidence type="ECO:0000259" key="1">
    <source>
        <dbReference type="Pfam" id="PF00561"/>
    </source>
</evidence>
<dbReference type="Pfam" id="PF12697">
    <property type="entry name" value="Abhydrolase_6"/>
    <property type="match status" value="1"/>
</dbReference>
<dbReference type="Pfam" id="PF00561">
    <property type="entry name" value="Abhydrolase_1"/>
    <property type="match status" value="1"/>
</dbReference>
<evidence type="ECO:0000313" key="3">
    <source>
        <dbReference type="EMBL" id="MET3864348.1"/>
    </source>
</evidence>
<dbReference type="InterPro" id="IPR000073">
    <property type="entry name" value="AB_hydrolase_1"/>
</dbReference>
<name>A0ABV2NCZ8_9HYPH</name>
<dbReference type="InterPro" id="IPR053145">
    <property type="entry name" value="AB_hydrolase_Est10"/>
</dbReference>
<feature type="domain" description="AB hydrolase-1" evidence="1">
    <location>
        <begin position="44"/>
        <end position="145"/>
    </location>
</feature>
<dbReference type="InterPro" id="IPR029058">
    <property type="entry name" value="AB_hydrolase_fold"/>
</dbReference>
<dbReference type="Proteomes" id="UP001549119">
    <property type="component" value="Unassembled WGS sequence"/>
</dbReference>
<accession>A0ABV2NCZ8</accession>
<dbReference type="Gene3D" id="3.40.50.1820">
    <property type="entry name" value="alpha/beta hydrolase"/>
    <property type="match status" value="2"/>
</dbReference>
<keyword evidence="4" id="KW-1185">Reference proteome</keyword>
<evidence type="ECO:0000313" key="4">
    <source>
        <dbReference type="Proteomes" id="UP001549119"/>
    </source>
</evidence>
<evidence type="ECO:0000259" key="2">
    <source>
        <dbReference type="Pfam" id="PF12697"/>
    </source>
</evidence>
<protein>
    <submittedName>
        <fullName evidence="3">Pimeloyl-ACP methyl ester carboxylesterase</fullName>
    </submittedName>
</protein>
<feature type="domain" description="AB hydrolase-1" evidence="2">
    <location>
        <begin position="309"/>
        <end position="556"/>
    </location>
</feature>
<reference evidence="3 4" key="1">
    <citation type="submission" date="2024-06" db="EMBL/GenBank/DDBJ databases">
        <title>Genomics of switchgrass bacterial isolates.</title>
        <authorList>
            <person name="Shade A."/>
        </authorList>
    </citation>
    <scope>NUCLEOTIDE SEQUENCE [LARGE SCALE GENOMIC DNA]</scope>
    <source>
        <strain evidence="3 4">PvP084</strain>
    </source>
</reference>